<organism evidence="1 2">
    <name type="scientific">Peteryoungia desertarenae</name>
    <dbReference type="NCBI Taxonomy" id="1813451"/>
    <lineage>
        <taxon>Bacteria</taxon>
        <taxon>Pseudomonadati</taxon>
        <taxon>Pseudomonadota</taxon>
        <taxon>Alphaproteobacteria</taxon>
        <taxon>Hyphomicrobiales</taxon>
        <taxon>Rhizobiaceae</taxon>
        <taxon>Peteryoungia</taxon>
    </lineage>
</organism>
<proteinExistence type="predicted"/>
<evidence type="ECO:0000313" key="1">
    <source>
        <dbReference type="EMBL" id="QLF70186.1"/>
    </source>
</evidence>
<reference evidence="1 2" key="1">
    <citation type="submission" date="2020-06" db="EMBL/GenBank/DDBJ databases">
        <title>Genome sequence of Rhizobium sp strain ADMK78.</title>
        <authorList>
            <person name="Rahi P."/>
        </authorList>
    </citation>
    <scope>NUCLEOTIDE SEQUENCE [LARGE SCALE GENOMIC DNA]</scope>
    <source>
        <strain evidence="1 2">ADMK78</strain>
    </source>
</reference>
<accession>A0ABX6QPF6</accession>
<protein>
    <submittedName>
        <fullName evidence="1">Uncharacterized protein</fullName>
    </submittedName>
</protein>
<gene>
    <name evidence="1" type="ORF">FE840_011905</name>
</gene>
<keyword evidence="2" id="KW-1185">Reference proteome</keyword>
<evidence type="ECO:0000313" key="2">
    <source>
        <dbReference type="Proteomes" id="UP000308530"/>
    </source>
</evidence>
<dbReference type="RefSeq" id="WP_138289630.1">
    <property type="nucleotide sequence ID" value="NZ_CP058350.1"/>
</dbReference>
<sequence length="124" mass="14306">MAKIEFCAITVELNSRIKEGEYEFARREIVKLLEQGYSSRPFLRLVSTLIMDGKSYDQKGRPAKVPLRWYEIGELYEEMHKPAERNSGQVIDQIADKFGMSSRSVQRSLKYFQEMMAAADSAES</sequence>
<name>A0ABX6QPF6_9HYPH</name>
<dbReference type="Proteomes" id="UP000308530">
    <property type="component" value="Chromosome"/>
</dbReference>
<dbReference type="EMBL" id="CP058350">
    <property type="protein sequence ID" value="QLF70186.1"/>
    <property type="molecule type" value="Genomic_DNA"/>
</dbReference>